<name>A0AA38ZCZ6_VITRO</name>
<accession>A0AA38ZCZ6</accession>
<proteinExistence type="predicted"/>
<evidence type="ECO:0000313" key="2">
    <source>
        <dbReference type="Proteomes" id="UP001168098"/>
    </source>
</evidence>
<keyword evidence="2" id="KW-1185">Reference proteome</keyword>
<gene>
    <name evidence="1" type="ORF">PVL29_015145</name>
</gene>
<dbReference type="EMBL" id="JARBHA010000012">
    <property type="protein sequence ID" value="KAJ9686114.1"/>
    <property type="molecule type" value="Genomic_DNA"/>
</dbReference>
<protein>
    <submittedName>
        <fullName evidence="1">Uncharacterized protein</fullName>
    </submittedName>
</protein>
<evidence type="ECO:0000313" key="1">
    <source>
        <dbReference type="EMBL" id="KAJ9686114.1"/>
    </source>
</evidence>
<dbReference type="Proteomes" id="UP001168098">
    <property type="component" value="Unassembled WGS sequence"/>
</dbReference>
<organism evidence="1 2">
    <name type="scientific">Vitis rotundifolia</name>
    <name type="common">Muscadine grape</name>
    <dbReference type="NCBI Taxonomy" id="103349"/>
    <lineage>
        <taxon>Eukaryota</taxon>
        <taxon>Viridiplantae</taxon>
        <taxon>Streptophyta</taxon>
        <taxon>Embryophyta</taxon>
        <taxon>Tracheophyta</taxon>
        <taxon>Spermatophyta</taxon>
        <taxon>Magnoliopsida</taxon>
        <taxon>eudicotyledons</taxon>
        <taxon>Gunneridae</taxon>
        <taxon>Pentapetalae</taxon>
        <taxon>rosids</taxon>
        <taxon>Vitales</taxon>
        <taxon>Vitaceae</taxon>
        <taxon>Viteae</taxon>
        <taxon>Vitis</taxon>
    </lineage>
</organism>
<sequence>MGPLNLFETKLNIFKSRRLPISFGIPPAKLLTPRYNSSSLDRLPMACGMPQTN</sequence>
<comment type="caution">
    <text evidence="1">The sequence shown here is derived from an EMBL/GenBank/DDBJ whole genome shotgun (WGS) entry which is preliminary data.</text>
</comment>
<reference evidence="1 2" key="1">
    <citation type="journal article" date="2023" name="BMC Biotechnol.">
        <title>Vitis rotundifolia cv Carlos genome sequencing.</title>
        <authorList>
            <person name="Huff M."/>
            <person name="Hulse-Kemp A."/>
            <person name="Scheffler B."/>
            <person name="Youngblood R."/>
            <person name="Simpson S."/>
            <person name="Babiker E."/>
            <person name="Staton M."/>
        </authorList>
    </citation>
    <scope>NUCLEOTIDE SEQUENCE [LARGE SCALE GENOMIC DNA]</scope>
    <source>
        <tissue evidence="1">Leaf</tissue>
    </source>
</reference>
<dbReference type="AlphaFoldDB" id="A0AA38ZCZ6"/>